<proteinExistence type="predicted"/>
<protein>
    <submittedName>
        <fullName evidence="1">Putative secreted protein</fullName>
    </submittedName>
</protein>
<accession>A0A2M4DE20</accession>
<dbReference type="EMBL" id="GGFL01011628">
    <property type="protein sequence ID" value="MBW75806.1"/>
    <property type="molecule type" value="Transcribed_RNA"/>
</dbReference>
<evidence type="ECO:0000313" key="1">
    <source>
        <dbReference type="EMBL" id="MBW75806.1"/>
    </source>
</evidence>
<name>A0A2M4DE20_ANODA</name>
<dbReference type="AlphaFoldDB" id="A0A2M4DE20"/>
<sequence>MTRTMTLILVLRKSSVTSSLLSVVVVVVEARARHRQHRPARRAMNLPILLRSADRLHRVPVQHQLPPLICCLVWVASLRQRRRQCQQWRVAVQSIYFPTSVAYRSVEAAVRMLPCSLRLTRPPAVAVVCYNQCHS</sequence>
<reference evidence="1" key="1">
    <citation type="submission" date="2018-01" db="EMBL/GenBank/DDBJ databases">
        <title>An insight into the sialome of Amazonian anophelines.</title>
        <authorList>
            <person name="Ribeiro J.M."/>
            <person name="Scarpassa V."/>
            <person name="Calvo E."/>
        </authorList>
    </citation>
    <scope>NUCLEOTIDE SEQUENCE</scope>
</reference>
<organism evidence="1">
    <name type="scientific">Anopheles darlingi</name>
    <name type="common">Mosquito</name>
    <dbReference type="NCBI Taxonomy" id="43151"/>
    <lineage>
        <taxon>Eukaryota</taxon>
        <taxon>Metazoa</taxon>
        <taxon>Ecdysozoa</taxon>
        <taxon>Arthropoda</taxon>
        <taxon>Hexapoda</taxon>
        <taxon>Insecta</taxon>
        <taxon>Pterygota</taxon>
        <taxon>Neoptera</taxon>
        <taxon>Endopterygota</taxon>
        <taxon>Diptera</taxon>
        <taxon>Nematocera</taxon>
        <taxon>Culicoidea</taxon>
        <taxon>Culicidae</taxon>
        <taxon>Anophelinae</taxon>
        <taxon>Anopheles</taxon>
    </lineage>
</organism>